<organism evidence="2 3">
    <name type="scientific">Anopheles albimanus</name>
    <name type="common">New world malaria mosquito</name>
    <dbReference type="NCBI Taxonomy" id="7167"/>
    <lineage>
        <taxon>Eukaryota</taxon>
        <taxon>Metazoa</taxon>
        <taxon>Ecdysozoa</taxon>
        <taxon>Arthropoda</taxon>
        <taxon>Hexapoda</taxon>
        <taxon>Insecta</taxon>
        <taxon>Pterygota</taxon>
        <taxon>Neoptera</taxon>
        <taxon>Endopterygota</taxon>
        <taxon>Diptera</taxon>
        <taxon>Nematocera</taxon>
        <taxon>Culicoidea</taxon>
        <taxon>Culicidae</taxon>
        <taxon>Anophelinae</taxon>
        <taxon>Anopheles</taxon>
    </lineage>
</organism>
<sequence>MVVNSVRGSVVSYLGSLGAGPDAARALDRSHLTAGRWNPAIYGGPSGPSVPLGPGYTALDGGGAGGGGAFYHHPVHHPLMGAADGSHGYGMRFSSGEGYGSSGGGSGSSSSSSSSSGHGGYDYHPPPPAIHAPPILQSHPPVHLLAAYSGGGHSSIGKSHRGKGAALSALTLLAFLYFLNMLQGCLKEHMATMNPTVMVMTAGATRRKDTVAGTTEQDRSSDESDEEHEGQENAEDYDDGDGDGGGGGGGAAAAIERYEAISRRYQLLTSSNQTLNPYVKPSTRPTLRTRIPETPSRNQQHQQQQHQQQERDQWRPPATTTRSRPANRYGPDHAGSDWRTSERGRH</sequence>
<feature type="compositionally biased region" description="Basic and acidic residues" evidence="1">
    <location>
        <begin position="206"/>
        <end position="222"/>
    </location>
</feature>
<name>A0A182F783_ANOAL</name>
<dbReference type="VEuPathDB" id="VectorBase:AALB20_035041"/>
<reference evidence="2 3" key="1">
    <citation type="journal article" date="2017" name="G3 (Bethesda)">
        <title>The Physical Genome Mapping of Anopheles albimanus Corrected Scaffold Misassemblies and Identified Interarm Rearrangements in Genus Anopheles.</title>
        <authorList>
            <person name="Artemov G.N."/>
            <person name="Peery A.N."/>
            <person name="Jiang X."/>
            <person name="Tu Z."/>
            <person name="Stegniy V.N."/>
            <person name="Sharakhova M.V."/>
            <person name="Sharakhov I.V."/>
        </authorList>
    </citation>
    <scope>NUCLEOTIDE SEQUENCE [LARGE SCALE GENOMIC DNA]</scope>
    <source>
        <strain evidence="2 3">ALBI9_A</strain>
    </source>
</reference>
<keyword evidence="3" id="KW-1185">Reference proteome</keyword>
<dbReference type="Proteomes" id="UP000069272">
    <property type="component" value="Chromosome 2R"/>
</dbReference>
<dbReference type="EnsemblMetazoa" id="AALB002342-RA">
    <property type="protein sequence ID" value="AALB002342-PA"/>
    <property type="gene ID" value="AALB002342"/>
</dbReference>
<evidence type="ECO:0000313" key="2">
    <source>
        <dbReference type="EnsemblMetazoa" id="AALB002342-PA"/>
    </source>
</evidence>
<feature type="compositionally biased region" description="Basic and acidic residues" evidence="1">
    <location>
        <begin position="330"/>
        <end position="346"/>
    </location>
</feature>
<evidence type="ECO:0000313" key="3">
    <source>
        <dbReference type="Proteomes" id="UP000069272"/>
    </source>
</evidence>
<reference evidence="2" key="2">
    <citation type="submission" date="2022-08" db="UniProtKB">
        <authorList>
            <consortium name="EnsemblMetazoa"/>
        </authorList>
    </citation>
    <scope>IDENTIFICATION</scope>
    <source>
        <strain evidence="2">STECLA/ALBI9_A</strain>
    </source>
</reference>
<feature type="region of interest" description="Disordered" evidence="1">
    <location>
        <begin position="100"/>
        <end position="136"/>
    </location>
</feature>
<feature type="region of interest" description="Disordered" evidence="1">
    <location>
        <begin position="204"/>
        <end position="251"/>
    </location>
</feature>
<dbReference type="VEuPathDB" id="VectorBase:AALB002342"/>
<accession>A0A182F783</accession>
<proteinExistence type="predicted"/>
<feature type="region of interest" description="Disordered" evidence="1">
    <location>
        <begin position="272"/>
        <end position="346"/>
    </location>
</feature>
<dbReference type="AlphaFoldDB" id="A0A182F783"/>
<evidence type="ECO:0000256" key="1">
    <source>
        <dbReference type="SAM" id="MobiDB-lite"/>
    </source>
</evidence>
<protein>
    <submittedName>
        <fullName evidence="2">Uncharacterized protein</fullName>
    </submittedName>
</protein>
<feature type="compositionally biased region" description="Acidic residues" evidence="1">
    <location>
        <begin position="223"/>
        <end position="242"/>
    </location>
</feature>